<evidence type="ECO:0000313" key="3">
    <source>
        <dbReference type="Proteomes" id="UP001174909"/>
    </source>
</evidence>
<comment type="caution">
    <text evidence="2">The sequence shown here is derived from an EMBL/GenBank/DDBJ whole genome shotgun (WGS) entry which is preliminary data.</text>
</comment>
<dbReference type="Proteomes" id="UP001174909">
    <property type="component" value="Unassembled WGS sequence"/>
</dbReference>
<name>A0AA35W6W2_GEOBA</name>
<dbReference type="AlphaFoldDB" id="A0AA35W6W2"/>
<reference evidence="2" key="1">
    <citation type="submission" date="2023-03" db="EMBL/GenBank/DDBJ databases">
        <authorList>
            <person name="Steffen K."/>
            <person name="Cardenas P."/>
        </authorList>
    </citation>
    <scope>NUCLEOTIDE SEQUENCE</scope>
</reference>
<evidence type="ECO:0000256" key="1">
    <source>
        <dbReference type="SAM" id="MobiDB-lite"/>
    </source>
</evidence>
<dbReference type="EMBL" id="CASHTH010000351">
    <property type="protein sequence ID" value="CAI7998591.1"/>
    <property type="molecule type" value="Genomic_DNA"/>
</dbReference>
<gene>
    <name evidence="2" type="ORF">GBAR_LOCUS2482</name>
</gene>
<accession>A0AA35W6W2</accession>
<sequence>MPFQGGDPMAGNFWETLECLTQRLDIVIPAWWSGSGMFSRVAVGGGMFVSVHCLRMSFGEMASPRLRRCTGQFSNLRHHLVGQQPGGMLPRGVVLRLVVNQHQESAEPAHVAVQPVDLLGHGVGGADQPQVVRHVLDGDGLVGHLVVVLEDLHQVELTEQRQQVVVPNAPQHAVQRQVAGFLVGVRDIHVPNQAPVGARRCPAGALRPLLDGFPVAAAIIVVQGQAHGDEAALAGDHQRGRLVADGRHSDRRMRLLVGAQEELQGAVHGLRNVHVPVLALVLEGPSFSQIFRMMSRDSRVMSRCSPLLPSTSNSAQSLGRPLAPTPNRKRPWEMWSRYATR</sequence>
<feature type="region of interest" description="Disordered" evidence="1">
    <location>
        <begin position="307"/>
        <end position="341"/>
    </location>
</feature>
<organism evidence="2 3">
    <name type="scientific">Geodia barretti</name>
    <name type="common">Barrett's horny sponge</name>
    <dbReference type="NCBI Taxonomy" id="519541"/>
    <lineage>
        <taxon>Eukaryota</taxon>
        <taxon>Metazoa</taxon>
        <taxon>Porifera</taxon>
        <taxon>Demospongiae</taxon>
        <taxon>Heteroscleromorpha</taxon>
        <taxon>Tetractinellida</taxon>
        <taxon>Astrophorina</taxon>
        <taxon>Geodiidae</taxon>
        <taxon>Geodia</taxon>
    </lineage>
</organism>
<feature type="compositionally biased region" description="Polar residues" evidence="1">
    <location>
        <begin position="308"/>
        <end position="317"/>
    </location>
</feature>
<proteinExistence type="predicted"/>
<protein>
    <submittedName>
        <fullName evidence="2">Uncharacterized protein</fullName>
    </submittedName>
</protein>
<evidence type="ECO:0000313" key="2">
    <source>
        <dbReference type="EMBL" id="CAI7998591.1"/>
    </source>
</evidence>
<keyword evidence="3" id="KW-1185">Reference proteome</keyword>